<dbReference type="GO" id="GO:0005829">
    <property type="term" value="C:cytosol"/>
    <property type="evidence" value="ECO:0007669"/>
    <property type="project" value="TreeGrafter"/>
</dbReference>
<dbReference type="Pfam" id="PF00551">
    <property type="entry name" value="Formyl_trans_N"/>
    <property type="match status" value="1"/>
</dbReference>
<evidence type="ECO:0000259" key="2">
    <source>
        <dbReference type="Pfam" id="PF02911"/>
    </source>
</evidence>
<evidence type="ECO:0000313" key="3">
    <source>
        <dbReference type="EMBL" id="RKQ94106.1"/>
    </source>
</evidence>
<reference evidence="3 4" key="1">
    <citation type="submission" date="2018-10" db="EMBL/GenBank/DDBJ databases">
        <title>Genomic Encyclopedia of Archaeal and Bacterial Type Strains, Phase II (KMG-II): from individual species to whole genera.</title>
        <authorList>
            <person name="Goeker M."/>
        </authorList>
    </citation>
    <scope>NUCLEOTIDE SEQUENCE [LARGE SCALE GENOMIC DNA]</scope>
    <source>
        <strain evidence="3 4">DSM 14954</strain>
    </source>
</reference>
<dbReference type="RefSeq" id="WP_121252821.1">
    <property type="nucleotide sequence ID" value="NZ_RBIL01000001.1"/>
</dbReference>
<proteinExistence type="predicted"/>
<dbReference type="InterPro" id="IPR036477">
    <property type="entry name" value="Formyl_transf_N_sf"/>
</dbReference>
<gene>
    <name evidence="3" type="ORF">C8N24_3983</name>
</gene>
<protein>
    <submittedName>
        <fullName evidence="3">Methionyl-tRNA formyltransferase</fullName>
    </submittedName>
</protein>
<dbReference type="EMBL" id="RBIL01000001">
    <property type="protein sequence ID" value="RKQ94106.1"/>
    <property type="molecule type" value="Genomic_DNA"/>
</dbReference>
<name>A0A660LI75_9ACTN</name>
<dbReference type="OrthoDB" id="9802815at2"/>
<dbReference type="SUPFAM" id="SSF53328">
    <property type="entry name" value="Formyltransferase"/>
    <property type="match status" value="1"/>
</dbReference>
<evidence type="ECO:0000259" key="1">
    <source>
        <dbReference type="Pfam" id="PF00551"/>
    </source>
</evidence>
<keyword evidence="3" id="KW-0808">Transferase</keyword>
<keyword evidence="4" id="KW-1185">Reference proteome</keyword>
<dbReference type="InterPro" id="IPR011034">
    <property type="entry name" value="Formyl_transferase-like_C_sf"/>
</dbReference>
<comment type="caution">
    <text evidence="3">The sequence shown here is derived from an EMBL/GenBank/DDBJ whole genome shotgun (WGS) entry which is preliminary data.</text>
</comment>
<dbReference type="PANTHER" id="PTHR11138:SF5">
    <property type="entry name" value="METHIONYL-TRNA FORMYLTRANSFERASE, MITOCHONDRIAL"/>
    <property type="match status" value="1"/>
</dbReference>
<feature type="domain" description="Formyl transferase N-terminal" evidence="1">
    <location>
        <begin position="73"/>
        <end position="187"/>
    </location>
</feature>
<dbReference type="PANTHER" id="PTHR11138">
    <property type="entry name" value="METHIONYL-TRNA FORMYLTRANSFERASE"/>
    <property type="match status" value="1"/>
</dbReference>
<dbReference type="GO" id="GO:0004479">
    <property type="term" value="F:methionyl-tRNA formyltransferase activity"/>
    <property type="evidence" value="ECO:0007669"/>
    <property type="project" value="TreeGrafter"/>
</dbReference>
<dbReference type="Pfam" id="PF02911">
    <property type="entry name" value="Formyl_trans_C"/>
    <property type="match status" value="1"/>
</dbReference>
<organism evidence="3 4">
    <name type="scientific">Solirubrobacter pauli</name>
    <dbReference type="NCBI Taxonomy" id="166793"/>
    <lineage>
        <taxon>Bacteria</taxon>
        <taxon>Bacillati</taxon>
        <taxon>Actinomycetota</taxon>
        <taxon>Thermoleophilia</taxon>
        <taxon>Solirubrobacterales</taxon>
        <taxon>Solirubrobacteraceae</taxon>
        <taxon>Solirubrobacter</taxon>
    </lineage>
</organism>
<dbReference type="InterPro" id="IPR005793">
    <property type="entry name" value="Formyl_trans_C"/>
</dbReference>
<dbReference type="Proteomes" id="UP000278962">
    <property type="component" value="Unassembled WGS sequence"/>
</dbReference>
<sequence length="319" mass="34482">MHATSSDAADAPRVLFIGGTRRGHQVLEAILRTGERLTAVYGLEQDEHEADRFDEQVRATAERAGVPCRMGRRIGPDEEREILEVHRPDLVIVVGWRTMVPMSVVRSARLGCVAAHDSVLPRGRGFAPTNWTIILGHDVGGVTLFHMTEAVDAGDIVGQRAIPLGARATAPELYAAVTDATVELVLEHLPGLKAGTAPRIPQDHTLATFFCARTPDDCDIDWSRPTIEIDRLIRGLTHPYLGARTTYQGEPLTIWEAEPLVPAPVYEGRVPGRPVGFPGDGSVDVLTGDGVLRVRRVAGPDGPVDAAGVIRSFRATLGR</sequence>
<evidence type="ECO:0000313" key="4">
    <source>
        <dbReference type="Proteomes" id="UP000278962"/>
    </source>
</evidence>
<accession>A0A660LI75</accession>
<feature type="domain" description="Formyl transferase C-terminal" evidence="2">
    <location>
        <begin position="214"/>
        <end position="298"/>
    </location>
</feature>
<dbReference type="Gene3D" id="3.40.50.12230">
    <property type="match status" value="1"/>
</dbReference>
<dbReference type="InterPro" id="IPR002376">
    <property type="entry name" value="Formyl_transf_N"/>
</dbReference>
<dbReference type="SUPFAM" id="SSF50486">
    <property type="entry name" value="FMT C-terminal domain-like"/>
    <property type="match status" value="1"/>
</dbReference>
<dbReference type="AlphaFoldDB" id="A0A660LI75"/>